<dbReference type="EMBL" id="UAVS01000009">
    <property type="protein sequence ID" value="SQA95071.1"/>
    <property type="molecule type" value="Genomic_DNA"/>
</dbReference>
<dbReference type="Proteomes" id="UP000250169">
    <property type="component" value="Unassembled WGS sequence"/>
</dbReference>
<dbReference type="PROSITE" id="PS50956">
    <property type="entry name" value="HTH_ASNC_2"/>
    <property type="match status" value="1"/>
</dbReference>
<dbReference type="InterPro" id="IPR019888">
    <property type="entry name" value="Tscrpt_reg_AsnC-like"/>
</dbReference>
<dbReference type="GO" id="GO:0043565">
    <property type="term" value="F:sequence-specific DNA binding"/>
    <property type="evidence" value="ECO:0007669"/>
    <property type="project" value="InterPro"/>
</dbReference>
<keyword evidence="4" id="KW-1133">Transmembrane helix</keyword>
<dbReference type="InterPro" id="IPR000485">
    <property type="entry name" value="AsnC-type_HTH_dom"/>
</dbReference>
<keyword evidence="4" id="KW-0472">Membrane</keyword>
<protein>
    <submittedName>
        <fullName evidence="6">Regulatory protein AsnC</fullName>
    </submittedName>
</protein>
<dbReference type="AlphaFoldDB" id="A0A2X2SZ87"/>
<evidence type="ECO:0000259" key="5">
    <source>
        <dbReference type="PROSITE" id="PS50956"/>
    </source>
</evidence>
<proteinExistence type="predicted"/>
<dbReference type="SUPFAM" id="SSF46785">
    <property type="entry name" value="Winged helix' DNA-binding domain"/>
    <property type="match status" value="1"/>
</dbReference>
<evidence type="ECO:0000313" key="7">
    <source>
        <dbReference type="Proteomes" id="UP000250169"/>
    </source>
</evidence>
<accession>A0A2X2SZ87</accession>
<evidence type="ECO:0000256" key="3">
    <source>
        <dbReference type="ARBA" id="ARBA00023163"/>
    </source>
</evidence>
<evidence type="ECO:0000256" key="1">
    <source>
        <dbReference type="ARBA" id="ARBA00023015"/>
    </source>
</evidence>
<name>A0A2X2SZ87_CAPOC</name>
<dbReference type="InterPro" id="IPR036388">
    <property type="entry name" value="WH-like_DNA-bd_sf"/>
</dbReference>
<dbReference type="PRINTS" id="PR00033">
    <property type="entry name" value="HTHASNC"/>
</dbReference>
<evidence type="ECO:0000313" key="6">
    <source>
        <dbReference type="EMBL" id="SQA95071.1"/>
    </source>
</evidence>
<sequence length="88" mass="10262">MAKYRLDEMDLKILDILIEDARKPYIDVAKALDISSGTVNVRIRKMEELGIIKSSAISLDYERMGYTLLLMWVSFWSAIIKLSMFWNN</sequence>
<dbReference type="Pfam" id="PF13412">
    <property type="entry name" value="HTH_24"/>
    <property type="match status" value="1"/>
</dbReference>
<reference evidence="6 7" key="1">
    <citation type="submission" date="2018-06" db="EMBL/GenBank/DDBJ databases">
        <authorList>
            <consortium name="Pathogen Informatics"/>
            <person name="Doyle S."/>
        </authorList>
    </citation>
    <scope>NUCLEOTIDE SEQUENCE [LARGE SCALE GENOMIC DNA]</scope>
    <source>
        <strain evidence="6 7">NCTC11545</strain>
    </source>
</reference>
<dbReference type="SMART" id="SM00344">
    <property type="entry name" value="HTH_ASNC"/>
    <property type="match status" value="1"/>
</dbReference>
<organism evidence="6 7">
    <name type="scientific">Capnocytophaga ochracea</name>
    <dbReference type="NCBI Taxonomy" id="1018"/>
    <lineage>
        <taxon>Bacteria</taxon>
        <taxon>Pseudomonadati</taxon>
        <taxon>Bacteroidota</taxon>
        <taxon>Flavobacteriia</taxon>
        <taxon>Flavobacteriales</taxon>
        <taxon>Flavobacteriaceae</taxon>
        <taxon>Capnocytophaga</taxon>
    </lineage>
</organism>
<keyword evidence="2" id="KW-0238">DNA-binding</keyword>
<keyword evidence="1" id="KW-0805">Transcription regulation</keyword>
<evidence type="ECO:0000256" key="4">
    <source>
        <dbReference type="SAM" id="Phobius"/>
    </source>
</evidence>
<gene>
    <name evidence="6" type="primary">asnC</name>
    <name evidence="6" type="ORF">NCTC11545_02284</name>
</gene>
<feature type="transmembrane region" description="Helical" evidence="4">
    <location>
        <begin position="66"/>
        <end position="86"/>
    </location>
</feature>
<keyword evidence="4" id="KW-0812">Transmembrane</keyword>
<feature type="domain" description="HTH asnC-type" evidence="5">
    <location>
        <begin position="6"/>
        <end position="67"/>
    </location>
</feature>
<dbReference type="Gene3D" id="1.10.10.10">
    <property type="entry name" value="Winged helix-like DNA-binding domain superfamily/Winged helix DNA-binding domain"/>
    <property type="match status" value="1"/>
</dbReference>
<dbReference type="InterPro" id="IPR050684">
    <property type="entry name" value="HTH-Siroheme_Decarb"/>
</dbReference>
<keyword evidence="3" id="KW-0804">Transcription</keyword>
<dbReference type="InterPro" id="IPR036390">
    <property type="entry name" value="WH_DNA-bd_sf"/>
</dbReference>
<dbReference type="PANTHER" id="PTHR43413">
    <property type="entry name" value="TRANSCRIPTIONAL REGULATOR, ASNC FAMILY"/>
    <property type="match status" value="1"/>
</dbReference>
<evidence type="ECO:0000256" key="2">
    <source>
        <dbReference type="ARBA" id="ARBA00023125"/>
    </source>
</evidence>
<dbReference type="PANTHER" id="PTHR43413:SF6">
    <property type="entry name" value="REGULATORY PROTEIN ASNC"/>
    <property type="match status" value="1"/>
</dbReference>